<protein>
    <submittedName>
        <fullName evidence="8">Membrane protein</fullName>
    </submittedName>
</protein>
<evidence type="ECO:0000256" key="2">
    <source>
        <dbReference type="ARBA" id="ARBA00007524"/>
    </source>
</evidence>
<feature type="transmembrane region" description="Helical" evidence="7">
    <location>
        <begin position="170"/>
        <end position="191"/>
    </location>
</feature>
<gene>
    <name evidence="8" type="ORF">N866_02405</name>
</gene>
<dbReference type="RefSeq" id="WP_245612567.1">
    <property type="nucleotide sequence ID" value="NZ_AXCW01000118.1"/>
</dbReference>
<dbReference type="EMBL" id="AXCW01000118">
    <property type="protein sequence ID" value="EYR63175.1"/>
    <property type="molecule type" value="Genomic_DNA"/>
</dbReference>
<keyword evidence="4 7" id="KW-1133">Transmembrane helix</keyword>
<feature type="transmembrane region" description="Helical" evidence="7">
    <location>
        <begin position="203"/>
        <end position="221"/>
    </location>
</feature>
<feature type="transmembrane region" description="Helical" evidence="7">
    <location>
        <begin position="77"/>
        <end position="96"/>
    </location>
</feature>
<organism evidence="8 9">
    <name type="scientific">Actinotalea ferrariae CF5-4</name>
    <dbReference type="NCBI Taxonomy" id="948458"/>
    <lineage>
        <taxon>Bacteria</taxon>
        <taxon>Bacillati</taxon>
        <taxon>Actinomycetota</taxon>
        <taxon>Actinomycetes</taxon>
        <taxon>Micrococcales</taxon>
        <taxon>Cellulomonadaceae</taxon>
        <taxon>Actinotalea</taxon>
    </lineage>
</organism>
<feature type="transmembrane region" description="Helical" evidence="7">
    <location>
        <begin position="252"/>
        <end position="272"/>
    </location>
</feature>
<feature type="region of interest" description="Disordered" evidence="6">
    <location>
        <begin position="1"/>
        <end position="20"/>
    </location>
</feature>
<feature type="transmembrane region" description="Helical" evidence="7">
    <location>
        <begin position="228"/>
        <end position="246"/>
    </location>
</feature>
<dbReference type="AlphaFoldDB" id="A0A021VSZ5"/>
<keyword evidence="9" id="KW-1185">Reference proteome</keyword>
<keyword evidence="3 7" id="KW-0812">Transmembrane</keyword>
<feature type="transmembrane region" description="Helical" evidence="7">
    <location>
        <begin position="108"/>
        <end position="125"/>
    </location>
</feature>
<dbReference type="Pfam" id="PF03073">
    <property type="entry name" value="TspO_MBR"/>
    <property type="match status" value="1"/>
</dbReference>
<feature type="transmembrane region" description="Helical" evidence="7">
    <location>
        <begin position="30"/>
        <end position="49"/>
    </location>
</feature>
<proteinExistence type="inferred from homology"/>
<reference evidence="8 9" key="1">
    <citation type="submission" date="2014-01" db="EMBL/GenBank/DDBJ databases">
        <title>Actinotalea ferrariae CF5-4.</title>
        <authorList>
            <person name="Chen F."/>
            <person name="Li Y."/>
            <person name="Wang G."/>
        </authorList>
    </citation>
    <scope>NUCLEOTIDE SEQUENCE [LARGE SCALE GENOMIC DNA]</scope>
    <source>
        <strain evidence="8 9">CF5-4</strain>
    </source>
</reference>
<comment type="similarity">
    <text evidence="2">Belongs to the TspO/BZRP family.</text>
</comment>
<dbReference type="GO" id="GO:0016020">
    <property type="term" value="C:membrane"/>
    <property type="evidence" value="ECO:0007669"/>
    <property type="project" value="UniProtKB-SubCell"/>
</dbReference>
<sequence length="282" mass="28867">MSPHRALPTDSRPLNAPADDARGGDLVRQVVVLVGSLVAIAAAFVGSGATGGEDQTEVDDGALAADATLVAPGQPAFAIWSVIYTGLLAYAVWQALPSRRADARQRRVGWLVLASMLLNALWLAVVQLELLVLSVPVIVALLVVLALVHVRLVASRPRGTVEAVVLDGTLGLYLGWVSVATVANTAAVLTAGGFTELGLGGETWAVVVLAVAALVGVGLAVHSRGRLAIGAALAWGLAWIAVARSTDEPRSTVTAAAAGVAAAVVVVATVALRARREAARRR</sequence>
<evidence type="ECO:0000256" key="1">
    <source>
        <dbReference type="ARBA" id="ARBA00004141"/>
    </source>
</evidence>
<evidence type="ECO:0000256" key="6">
    <source>
        <dbReference type="SAM" id="MobiDB-lite"/>
    </source>
</evidence>
<dbReference type="Proteomes" id="UP000019753">
    <property type="component" value="Unassembled WGS sequence"/>
</dbReference>
<dbReference type="InterPro" id="IPR004307">
    <property type="entry name" value="TspO_MBR"/>
</dbReference>
<dbReference type="Gene3D" id="1.20.1260.100">
    <property type="entry name" value="TspO/MBR protein"/>
    <property type="match status" value="1"/>
</dbReference>
<evidence type="ECO:0000256" key="7">
    <source>
        <dbReference type="SAM" id="Phobius"/>
    </source>
</evidence>
<evidence type="ECO:0000256" key="5">
    <source>
        <dbReference type="ARBA" id="ARBA00023136"/>
    </source>
</evidence>
<keyword evidence="5 7" id="KW-0472">Membrane</keyword>
<dbReference type="PANTHER" id="PTHR33802:SF1">
    <property type="entry name" value="XK-RELATED PROTEIN"/>
    <property type="match status" value="1"/>
</dbReference>
<accession>A0A021VSZ5</accession>
<feature type="transmembrane region" description="Helical" evidence="7">
    <location>
        <begin position="131"/>
        <end position="150"/>
    </location>
</feature>
<evidence type="ECO:0000313" key="9">
    <source>
        <dbReference type="Proteomes" id="UP000019753"/>
    </source>
</evidence>
<comment type="caution">
    <text evidence="8">The sequence shown here is derived from an EMBL/GenBank/DDBJ whole genome shotgun (WGS) entry which is preliminary data.</text>
</comment>
<dbReference type="InterPro" id="IPR038330">
    <property type="entry name" value="TspO/MBR-related_sf"/>
</dbReference>
<comment type="subcellular location">
    <subcellularLocation>
        <location evidence="1">Membrane</location>
        <topology evidence="1">Multi-pass membrane protein</topology>
    </subcellularLocation>
</comment>
<evidence type="ECO:0000313" key="8">
    <source>
        <dbReference type="EMBL" id="EYR63175.1"/>
    </source>
</evidence>
<evidence type="ECO:0000256" key="3">
    <source>
        <dbReference type="ARBA" id="ARBA00022692"/>
    </source>
</evidence>
<evidence type="ECO:0000256" key="4">
    <source>
        <dbReference type="ARBA" id="ARBA00022989"/>
    </source>
</evidence>
<dbReference type="PANTHER" id="PTHR33802">
    <property type="entry name" value="SI:CH211-161H7.5-RELATED"/>
    <property type="match status" value="1"/>
</dbReference>
<name>A0A021VSZ5_9CELL</name>